<keyword evidence="4" id="KW-0732">Signal</keyword>
<keyword evidence="2" id="KW-0134">Cell wall</keyword>
<gene>
    <name evidence="9" type="ORF">HMP0721_2412</name>
</gene>
<dbReference type="EMBL" id="AEQN01000033">
    <property type="protein sequence ID" value="EFV00595.1"/>
    <property type="molecule type" value="Genomic_DNA"/>
</dbReference>
<comment type="caution">
    <text evidence="9">The sequence shown here is derived from an EMBL/GenBank/DDBJ whole genome shotgun (WGS) entry which is preliminary data.</text>
</comment>
<evidence type="ECO:0000259" key="6">
    <source>
        <dbReference type="Pfam" id="PF05738"/>
    </source>
</evidence>
<feature type="domain" description="SDR-like Ig" evidence="8">
    <location>
        <begin position="66"/>
        <end position="161"/>
    </location>
</feature>
<evidence type="ECO:0000256" key="4">
    <source>
        <dbReference type="ARBA" id="ARBA00022729"/>
    </source>
</evidence>
<feature type="domain" description="CNA-B" evidence="6">
    <location>
        <begin position="437"/>
        <end position="509"/>
    </location>
</feature>
<dbReference type="AlphaFoldDB" id="E6MK76"/>
<dbReference type="Pfam" id="PF17802">
    <property type="entry name" value="SpaA"/>
    <property type="match status" value="1"/>
</dbReference>
<dbReference type="InterPro" id="IPR041171">
    <property type="entry name" value="SDR_Ig"/>
</dbReference>
<accession>E6MK76</accession>
<organism evidence="9 10">
    <name type="scientific">Pseudoramibacter alactolyticus ATCC 23263</name>
    <dbReference type="NCBI Taxonomy" id="887929"/>
    <lineage>
        <taxon>Bacteria</taxon>
        <taxon>Bacillati</taxon>
        <taxon>Bacillota</taxon>
        <taxon>Clostridia</taxon>
        <taxon>Eubacteriales</taxon>
        <taxon>Eubacteriaceae</taxon>
        <taxon>Pseudoramibacter</taxon>
    </lineage>
</organism>
<dbReference type="SUPFAM" id="SSF49478">
    <property type="entry name" value="Cna protein B-type domain"/>
    <property type="match status" value="6"/>
</dbReference>
<dbReference type="SUPFAM" id="SSF49401">
    <property type="entry name" value="Bacterial adhesins"/>
    <property type="match status" value="1"/>
</dbReference>
<evidence type="ECO:0000259" key="7">
    <source>
        <dbReference type="Pfam" id="PF17802"/>
    </source>
</evidence>
<dbReference type="InterPro" id="IPR008454">
    <property type="entry name" value="Collagen-bd_Cna-like_B-typ_dom"/>
</dbReference>
<dbReference type="Gene3D" id="2.60.40.1140">
    <property type="entry name" value="Collagen-binding surface protein Cna, B-type domain"/>
    <property type="match status" value="5"/>
</dbReference>
<feature type="domain" description="CNA-B" evidence="6">
    <location>
        <begin position="701"/>
        <end position="782"/>
    </location>
</feature>
<evidence type="ECO:0000256" key="2">
    <source>
        <dbReference type="ARBA" id="ARBA00022512"/>
    </source>
</evidence>
<dbReference type="Proteomes" id="UP000004754">
    <property type="component" value="Unassembled WGS sequence"/>
</dbReference>
<dbReference type="Pfam" id="PF05738">
    <property type="entry name" value="Cna_B"/>
    <property type="match status" value="5"/>
</dbReference>
<dbReference type="STRING" id="887929.HMP0721_2412"/>
<name>E6MK76_9FIRM</name>
<evidence type="ECO:0000259" key="8">
    <source>
        <dbReference type="Pfam" id="PF17961"/>
    </source>
</evidence>
<feature type="domain" description="CNA-B" evidence="6">
    <location>
        <begin position="797"/>
        <end position="866"/>
    </location>
</feature>
<sequence length="867" mass="96149">MNRSETEKRMIIIGLAFLIFLSFGLLKATVRAADAPEKTDVTITDLKFLDQDQSAVSRGCDSRPYYLEIGWDASRYGTTLKAGDAFTIALPDQIRIQDSAAATHFKLYAADGTTVVADAAVTPGKDGGGTVKITFTNYVESHYQVKGTIRLLGSFIADKIQCDKNNVFKAAIGQSSKETTLCMIKTEADVKETLSQSAACAKDDTAQWTVRLNCAKRENKNVTLGGTLNKDQNRGVHYMDRSFVLQKVADSEEEKTAQGTESVNISDKVKLSGDKTSFTCDLGELDASRYQLTYQTGGQADRPVKSTVKLAGEDVDTQVNNVYQPASGRGTGEKDAQITLEKVDAENNNKLEGTVFQLTRQGDPQVTTITTQANGEAVAGQLTAGEYVAREIAPPKGYAANRQTTVFRVASGQRVRKDYTGERIRTSLRVMNTFVGPRSTRANVRLLADGRPYASATLTRRNGWQHQFRRLPKYDTGDGHQIRYRPIGNVPGYASQTSGSHERGYTIKNINTAKKDVSATTKWHGSRTGDFATIHLIADGGEQRETKTVTAKEHWRTAFTGLPKYDGNDGHKIKYTVREEPIKNYNVAVSGSEDTGYVINNTLTGQLTIPVAEVCQGGSRKKIKVHLLADGKKKRRKTLCKKNRWQTTFKKLPQYAKKDGHRINYTIAASKARGHRPIITYNPVYGYSVTMVSREKITIPVRKKWVGPATKNATVRLLADNKIIAAKTLTARTNWRTEFRGLPKYSVIDGHRIIYTISEIPLKNYTNNISGTMSKGYTITNTMKGKASISVTKIDEKIERRSIKIYLMANGKVVAMRRLTRANRWQTVFTGLRARQGKSRMRYTIKAGAGARYRITGNARNGYCLTR</sequence>
<dbReference type="eggNOG" id="COG4932">
    <property type="taxonomic scope" value="Bacteria"/>
</dbReference>
<dbReference type="InterPro" id="IPR041033">
    <property type="entry name" value="SpaA_PFL_dom_1"/>
</dbReference>
<dbReference type="OrthoDB" id="2295014at2"/>
<dbReference type="Pfam" id="PF17961">
    <property type="entry name" value="Big_8"/>
    <property type="match status" value="1"/>
</dbReference>
<comment type="subcellular location">
    <subcellularLocation>
        <location evidence="1">Secreted</location>
        <location evidence="1">Cell wall</location>
        <topology evidence="1">Peptidoglycan-anchor</topology>
    </subcellularLocation>
</comment>
<dbReference type="InterPro" id="IPR011252">
    <property type="entry name" value="Fibrogen-bd_dom1"/>
</dbReference>
<dbReference type="Gene3D" id="2.60.40.1280">
    <property type="match status" value="1"/>
</dbReference>
<dbReference type="RefSeq" id="WP_006599833.1">
    <property type="nucleotide sequence ID" value="NZ_GL622359.1"/>
</dbReference>
<feature type="domain" description="SpaA-like prealbumin fold" evidence="7">
    <location>
        <begin position="337"/>
        <end position="416"/>
    </location>
</feature>
<dbReference type="CDD" id="cd00222">
    <property type="entry name" value="CollagenBindB"/>
    <property type="match status" value="2"/>
</dbReference>
<protein>
    <submittedName>
        <fullName evidence="9">Cna protein B-type domain protein</fullName>
    </submittedName>
</protein>
<dbReference type="InterPro" id="IPR008966">
    <property type="entry name" value="Adhesion_dom_sf"/>
</dbReference>
<evidence type="ECO:0000256" key="1">
    <source>
        <dbReference type="ARBA" id="ARBA00004168"/>
    </source>
</evidence>
<dbReference type="InterPro" id="IPR013783">
    <property type="entry name" value="Ig-like_fold"/>
</dbReference>
<evidence type="ECO:0000256" key="5">
    <source>
        <dbReference type="ARBA" id="ARBA00023088"/>
    </source>
</evidence>
<keyword evidence="10" id="KW-1185">Reference proteome</keyword>
<evidence type="ECO:0000313" key="9">
    <source>
        <dbReference type="EMBL" id="EFV00595.1"/>
    </source>
</evidence>
<feature type="domain" description="CNA-B" evidence="6">
    <location>
        <begin position="530"/>
        <end position="602"/>
    </location>
</feature>
<proteinExistence type="predicted"/>
<feature type="domain" description="CNA-B" evidence="6">
    <location>
        <begin position="620"/>
        <end position="679"/>
    </location>
</feature>
<keyword evidence="5" id="KW-0572">Peptidoglycan-anchor</keyword>
<dbReference type="GO" id="GO:0007155">
    <property type="term" value="P:cell adhesion"/>
    <property type="evidence" value="ECO:0007669"/>
    <property type="project" value="InterPro"/>
</dbReference>
<evidence type="ECO:0000256" key="3">
    <source>
        <dbReference type="ARBA" id="ARBA00022525"/>
    </source>
</evidence>
<reference evidence="9 10" key="1">
    <citation type="submission" date="2010-12" db="EMBL/GenBank/DDBJ databases">
        <authorList>
            <person name="Muzny D."/>
            <person name="Qin X."/>
            <person name="Deng J."/>
            <person name="Jiang H."/>
            <person name="Liu Y."/>
            <person name="Qu J."/>
            <person name="Song X.-Z."/>
            <person name="Zhang L."/>
            <person name="Thornton R."/>
            <person name="Coyle M."/>
            <person name="Francisco L."/>
            <person name="Jackson L."/>
            <person name="Javaid M."/>
            <person name="Korchina V."/>
            <person name="Kovar C."/>
            <person name="Mata R."/>
            <person name="Mathew T."/>
            <person name="Ngo R."/>
            <person name="Nguyen L."/>
            <person name="Nguyen N."/>
            <person name="Okwuonu G."/>
            <person name="Ongeri F."/>
            <person name="Pham C."/>
            <person name="Simmons D."/>
            <person name="Wilczek-Boney K."/>
            <person name="Hale W."/>
            <person name="Jakkamsetti A."/>
            <person name="Pham P."/>
            <person name="Ruth R."/>
            <person name="San Lucas F."/>
            <person name="Warren J."/>
            <person name="Zhang J."/>
            <person name="Zhao Z."/>
            <person name="Zhou C."/>
            <person name="Zhu D."/>
            <person name="Lee S."/>
            <person name="Bess C."/>
            <person name="Blankenburg K."/>
            <person name="Forbes L."/>
            <person name="Fu Q."/>
            <person name="Gubbala S."/>
            <person name="Hirani K."/>
            <person name="Jayaseelan J.C."/>
            <person name="Lara F."/>
            <person name="Munidasa M."/>
            <person name="Palculict T."/>
            <person name="Patil S."/>
            <person name="Pu L.-L."/>
            <person name="Saada N."/>
            <person name="Tang L."/>
            <person name="Weissenberger G."/>
            <person name="Zhu Y."/>
            <person name="Hemphill L."/>
            <person name="Shang Y."/>
            <person name="Youmans B."/>
            <person name="Ayvaz T."/>
            <person name="Ross M."/>
            <person name="Santibanez J."/>
            <person name="Aqrawi P."/>
            <person name="Gross S."/>
            <person name="Joshi V."/>
            <person name="Fowler G."/>
            <person name="Nazareth L."/>
            <person name="Reid J."/>
            <person name="Worley K."/>
            <person name="Petrosino J."/>
            <person name="Highlander S."/>
            <person name="Gibbs R."/>
        </authorList>
    </citation>
    <scope>NUCLEOTIDE SEQUENCE [LARGE SCALE GENOMIC DNA]</scope>
    <source>
        <strain evidence="9 10">ATCC 23263</strain>
    </source>
</reference>
<dbReference type="HOGENOM" id="CLU_002287_0_0_9"/>
<keyword evidence="3" id="KW-0964">Secreted</keyword>
<evidence type="ECO:0000313" key="10">
    <source>
        <dbReference type="Proteomes" id="UP000004754"/>
    </source>
</evidence>
<dbReference type="Gene3D" id="2.60.40.10">
    <property type="entry name" value="Immunoglobulins"/>
    <property type="match status" value="1"/>
</dbReference>